<dbReference type="OrthoDB" id="2119228at2759"/>
<dbReference type="AlphaFoldDB" id="A0A6A6XRU4"/>
<dbReference type="GO" id="GO:0005975">
    <property type="term" value="P:carbohydrate metabolic process"/>
    <property type="evidence" value="ECO:0007669"/>
    <property type="project" value="InterPro"/>
</dbReference>
<feature type="compositionally biased region" description="Low complexity" evidence="2">
    <location>
        <begin position="69"/>
        <end position="126"/>
    </location>
</feature>
<evidence type="ECO:0000256" key="2">
    <source>
        <dbReference type="SAM" id="MobiDB-lite"/>
    </source>
</evidence>
<proteinExistence type="predicted"/>
<sequence length="179" mass="19387">MKLYVSSLILSSIISVGLAAPRNAHLEERQRDKTYTITCLGPLCTDYPPTTVRIPTTIVIPSFPGGENPKTTSTIKSTPPKTTVPPTSKKTSTTTKYTPPAETSKYTPPPTTKTVKSTAVPTKTTAQPGGPSSTKCPVPRYYQCGGYFEGKEWTGCSVCEPGSDCVFQNDFYYQCVEDV</sequence>
<feature type="signal peptide" evidence="3">
    <location>
        <begin position="1"/>
        <end position="19"/>
    </location>
</feature>
<keyword evidence="6" id="KW-1185">Reference proteome</keyword>
<feature type="chain" id="PRO_5025582475" evidence="3">
    <location>
        <begin position="20"/>
        <end position="179"/>
    </location>
</feature>
<dbReference type="PROSITE" id="PS51164">
    <property type="entry name" value="CBM1_2"/>
    <property type="match status" value="1"/>
</dbReference>
<dbReference type="InterPro" id="IPR000254">
    <property type="entry name" value="CBD"/>
</dbReference>
<feature type="region of interest" description="Disordered" evidence="2">
    <location>
        <begin position="59"/>
        <end position="134"/>
    </location>
</feature>
<dbReference type="Proteomes" id="UP000799757">
    <property type="component" value="Unassembled WGS sequence"/>
</dbReference>
<organism evidence="5 6">
    <name type="scientific">Melanomma pulvis-pyrius CBS 109.77</name>
    <dbReference type="NCBI Taxonomy" id="1314802"/>
    <lineage>
        <taxon>Eukaryota</taxon>
        <taxon>Fungi</taxon>
        <taxon>Dikarya</taxon>
        <taxon>Ascomycota</taxon>
        <taxon>Pezizomycotina</taxon>
        <taxon>Dothideomycetes</taxon>
        <taxon>Pleosporomycetidae</taxon>
        <taxon>Pleosporales</taxon>
        <taxon>Melanommataceae</taxon>
        <taxon>Melanomma</taxon>
    </lineage>
</organism>
<evidence type="ECO:0000313" key="5">
    <source>
        <dbReference type="EMBL" id="KAF2798933.1"/>
    </source>
</evidence>
<evidence type="ECO:0000259" key="4">
    <source>
        <dbReference type="PROSITE" id="PS51164"/>
    </source>
</evidence>
<accession>A0A6A6XRU4</accession>
<dbReference type="SUPFAM" id="SSF57180">
    <property type="entry name" value="Cellulose-binding domain"/>
    <property type="match status" value="1"/>
</dbReference>
<dbReference type="GO" id="GO:0030248">
    <property type="term" value="F:cellulose binding"/>
    <property type="evidence" value="ECO:0007669"/>
    <property type="project" value="InterPro"/>
</dbReference>
<dbReference type="GO" id="GO:0005576">
    <property type="term" value="C:extracellular region"/>
    <property type="evidence" value="ECO:0007669"/>
    <property type="project" value="InterPro"/>
</dbReference>
<dbReference type="EMBL" id="MU001774">
    <property type="protein sequence ID" value="KAF2798933.1"/>
    <property type="molecule type" value="Genomic_DNA"/>
</dbReference>
<feature type="domain" description="CBM1" evidence="4">
    <location>
        <begin position="136"/>
        <end position="176"/>
    </location>
</feature>
<evidence type="ECO:0000313" key="6">
    <source>
        <dbReference type="Proteomes" id="UP000799757"/>
    </source>
</evidence>
<evidence type="ECO:0000256" key="1">
    <source>
        <dbReference type="ARBA" id="ARBA00022729"/>
    </source>
</evidence>
<dbReference type="Pfam" id="PF00734">
    <property type="entry name" value="CBM_1"/>
    <property type="match status" value="1"/>
</dbReference>
<evidence type="ECO:0000256" key="3">
    <source>
        <dbReference type="SAM" id="SignalP"/>
    </source>
</evidence>
<protein>
    <submittedName>
        <fullName evidence="5">Carbohydrate-binding module family 1 protein</fullName>
    </submittedName>
</protein>
<gene>
    <name evidence="5" type="ORF">K505DRAFT_414058</name>
</gene>
<dbReference type="SMART" id="SM00236">
    <property type="entry name" value="fCBD"/>
    <property type="match status" value="1"/>
</dbReference>
<reference evidence="5" key="1">
    <citation type="journal article" date="2020" name="Stud. Mycol.">
        <title>101 Dothideomycetes genomes: a test case for predicting lifestyles and emergence of pathogens.</title>
        <authorList>
            <person name="Haridas S."/>
            <person name="Albert R."/>
            <person name="Binder M."/>
            <person name="Bloem J."/>
            <person name="Labutti K."/>
            <person name="Salamov A."/>
            <person name="Andreopoulos B."/>
            <person name="Baker S."/>
            <person name="Barry K."/>
            <person name="Bills G."/>
            <person name="Bluhm B."/>
            <person name="Cannon C."/>
            <person name="Castanera R."/>
            <person name="Culley D."/>
            <person name="Daum C."/>
            <person name="Ezra D."/>
            <person name="Gonzalez J."/>
            <person name="Henrissat B."/>
            <person name="Kuo A."/>
            <person name="Liang C."/>
            <person name="Lipzen A."/>
            <person name="Lutzoni F."/>
            <person name="Magnuson J."/>
            <person name="Mondo S."/>
            <person name="Nolan M."/>
            <person name="Ohm R."/>
            <person name="Pangilinan J."/>
            <person name="Park H.-J."/>
            <person name="Ramirez L."/>
            <person name="Alfaro M."/>
            <person name="Sun H."/>
            <person name="Tritt A."/>
            <person name="Yoshinaga Y."/>
            <person name="Zwiers L.-H."/>
            <person name="Turgeon B."/>
            <person name="Goodwin S."/>
            <person name="Spatafora J."/>
            <person name="Crous P."/>
            <person name="Grigoriev I."/>
        </authorList>
    </citation>
    <scope>NUCLEOTIDE SEQUENCE</scope>
    <source>
        <strain evidence="5">CBS 109.77</strain>
    </source>
</reference>
<keyword evidence="1 3" id="KW-0732">Signal</keyword>
<dbReference type="InterPro" id="IPR035971">
    <property type="entry name" value="CBD_sf"/>
</dbReference>
<name>A0A6A6XRU4_9PLEO</name>